<accession>A0A150RBR0</accession>
<comment type="caution">
    <text evidence="1">The sequence shown here is derived from an EMBL/GenBank/DDBJ whole genome shotgun (WGS) entry which is preliminary data.</text>
</comment>
<dbReference type="EMBL" id="JEMC01003887">
    <property type="protein sequence ID" value="KYF77665.1"/>
    <property type="molecule type" value="Genomic_DNA"/>
</dbReference>
<evidence type="ECO:0000313" key="1">
    <source>
        <dbReference type="EMBL" id="KYF77665.1"/>
    </source>
</evidence>
<reference evidence="1 2" key="1">
    <citation type="submission" date="2014-02" db="EMBL/GenBank/DDBJ databases">
        <title>The small core and large imbalanced accessory genome model reveals a collaborative survival strategy of Sorangium cellulosum strains in nature.</title>
        <authorList>
            <person name="Han K."/>
            <person name="Peng R."/>
            <person name="Blom J."/>
            <person name="Li Y.-Z."/>
        </authorList>
    </citation>
    <scope>NUCLEOTIDE SEQUENCE [LARGE SCALE GENOMIC DNA]</scope>
    <source>
        <strain evidence="1 2">So0149</strain>
    </source>
</reference>
<evidence type="ECO:0000313" key="2">
    <source>
        <dbReference type="Proteomes" id="UP000075515"/>
    </source>
</evidence>
<gene>
    <name evidence="1" type="ORF">BE18_17745</name>
</gene>
<proteinExistence type="predicted"/>
<dbReference type="Proteomes" id="UP000075515">
    <property type="component" value="Unassembled WGS sequence"/>
</dbReference>
<dbReference type="AlphaFoldDB" id="A0A150RBR0"/>
<protein>
    <submittedName>
        <fullName evidence="1">Uncharacterized protein</fullName>
    </submittedName>
</protein>
<sequence>MPGGSDGHDQGTTQKGAPHGITLFDHAQISAEMAEGDRPQASILAAHQLTEAQWNESTIHWMTRIGEDVREKGENARIPIVYSDAFAKAQDALKPVPPSDAASWAKLVVDMQLTGGPAAPLAARGLSIADYHRLSRHWARVLSSDAEQSRVFFEAYQALQPAAGADGDRG</sequence>
<name>A0A150RBR0_SORCE</name>
<organism evidence="1 2">
    <name type="scientific">Sorangium cellulosum</name>
    <name type="common">Polyangium cellulosum</name>
    <dbReference type="NCBI Taxonomy" id="56"/>
    <lineage>
        <taxon>Bacteria</taxon>
        <taxon>Pseudomonadati</taxon>
        <taxon>Myxococcota</taxon>
        <taxon>Polyangia</taxon>
        <taxon>Polyangiales</taxon>
        <taxon>Polyangiaceae</taxon>
        <taxon>Sorangium</taxon>
    </lineage>
</organism>